<dbReference type="PRINTS" id="PR00260">
    <property type="entry name" value="CHEMTRNSDUCR"/>
</dbReference>
<evidence type="ECO:0000259" key="5">
    <source>
        <dbReference type="PROSITE" id="PS50111"/>
    </source>
</evidence>
<comment type="subcellular location">
    <subcellularLocation>
        <location evidence="1">Membrane</location>
    </subcellularLocation>
</comment>
<dbReference type="Gene3D" id="1.20.120.30">
    <property type="entry name" value="Aspartate receptor, ligand-binding domain"/>
    <property type="match status" value="1"/>
</dbReference>
<dbReference type="PANTHER" id="PTHR32089">
    <property type="entry name" value="METHYL-ACCEPTING CHEMOTAXIS PROTEIN MCPB"/>
    <property type="match status" value="1"/>
</dbReference>
<dbReference type="InterPro" id="IPR004089">
    <property type="entry name" value="MCPsignal_dom"/>
</dbReference>
<evidence type="ECO:0000313" key="7">
    <source>
        <dbReference type="Proteomes" id="UP000254331"/>
    </source>
</evidence>
<comment type="similarity">
    <text evidence="3">Belongs to the methyl-accepting chemotaxis (MCP) protein family.</text>
</comment>
<dbReference type="AlphaFoldDB" id="A0A379FAK2"/>
<proteinExistence type="inferred from homology"/>
<protein>
    <submittedName>
        <fullName evidence="6">Methyl-accepting chemotaxis protein</fullName>
    </submittedName>
</protein>
<dbReference type="Gene3D" id="6.10.250.3200">
    <property type="match status" value="1"/>
</dbReference>
<dbReference type="PROSITE" id="PS50111">
    <property type="entry name" value="CHEMOTAXIS_TRANSDUC_2"/>
    <property type="match status" value="1"/>
</dbReference>
<evidence type="ECO:0000256" key="3">
    <source>
        <dbReference type="ARBA" id="ARBA00029447"/>
    </source>
</evidence>
<reference evidence="6 7" key="1">
    <citation type="submission" date="2018-06" db="EMBL/GenBank/DDBJ databases">
        <authorList>
            <consortium name="Pathogen Informatics"/>
            <person name="Doyle S."/>
        </authorList>
    </citation>
    <scope>NUCLEOTIDE SEQUENCE [LARGE SCALE GENOMIC DNA]</scope>
    <source>
        <strain evidence="6 7">NCTC10376</strain>
    </source>
</reference>
<dbReference type="GO" id="GO:0007165">
    <property type="term" value="P:signal transduction"/>
    <property type="evidence" value="ECO:0007669"/>
    <property type="project" value="UniProtKB-KW"/>
</dbReference>
<keyword evidence="2 4" id="KW-0807">Transducer</keyword>
<dbReference type="OrthoDB" id="9808588at2"/>
<evidence type="ECO:0000256" key="2">
    <source>
        <dbReference type="ARBA" id="ARBA00023224"/>
    </source>
</evidence>
<feature type="domain" description="Methyl-accepting transducer" evidence="5">
    <location>
        <begin position="61"/>
        <end position="201"/>
    </location>
</feature>
<dbReference type="Proteomes" id="UP000254331">
    <property type="component" value="Unassembled WGS sequence"/>
</dbReference>
<evidence type="ECO:0000256" key="4">
    <source>
        <dbReference type="PROSITE-ProRule" id="PRU00284"/>
    </source>
</evidence>
<sequence>MVDYNSLFIKHTDCNIHTITLIRDSILVSSNKLQDKLNLLDEMEHLFNEMLDNSQSLAQFLNEVDAHFTHSREEIDKFSGWLRKIKDSASNIDRLSSQANLLSINSAIEAGHIGREGAGFSVLAQEMKKLSLEIQQQASSIATINNNLGTRFIPVKETTEKNQEQVQQVKKLVVEGHQNLASLSAQASELKHLFTFMSMQQFFNTVKLDHVLWKEAIYIHLLNNDDELCVNQHTECRLGKWYYQGEGRKFAGKDAFRRLEAPHKLVHECGRLALKANLEGDEEIVTKYIEQMEQASVDVIKYVDALLDSFVN</sequence>
<evidence type="ECO:0000313" key="6">
    <source>
        <dbReference type="EMBL" id="SUC16472.1"/>
    </source>
</evidence>
<accession>A0A379FAK2</accession>
<dbReference type="PANTHER" id="PTHR32089:SF112">
    <property type="entry name" value="LYSOZYME-LIKE PROTEIN-RELATED"/>
    <property type="match status" value="1"/>
</dbReference>
<dbReference type="GO" id="GO:0004888">
    <property type="term" value="F:transmembrane signaling receptor activity"/>
    <property type="evidence" value="ECO:0007669"/>
    <property type="project" value="InterPro"/>
</dbReference>
<dbReference type="InterPro" id="IPR004090">
    <property type="entry name" value="Chemotax_Me-accpt_rcpt"/>
</dbReference>
<dbReference type="InterPro" id="IPR025991">
    <property type="entry name" value="Chemoreceptor_zinc-bind_dom"/>
</dbReference>
<dbReference type="Pfam" id="PF00015">
    <property type="entry name" value="MCPsignal"/>
    <property type="match status" value="1"/>
</dbReference>
<dbReference type="Pfam" id="PF13682">
    <property type="entry name" value="CZB"/>
    <property type="match status" value="1"/>
</dbReference>
<dbReference type="GO" id="GO:0016020">
    <property type="term" value="C:membrane"/>
    <property type="evidence" value="ECO:0007669"/>
    <property type="project" value="UniProtKB-SubCell"/>
</dbReference>
<name>A0A379FAK2_PROVU</name>
<dbReference type="RefSeq" id="WP_036934430.1">
    <property type="nucleotide sequence ID" value="NZ_CABMNT010000003.1"/>
</dbReference>
<dbReference type="SUPFAM" id="SSF58104">
    <property type="entry name" value="Methyl-accepting chemotaxis protein (MCP) signaling domain"/>
    <property type="match status" value="1"/>
</dbReference>
<dbReference type="EMBL" id="UGTW01000001">
    <property type="protein sequence ID" value="SUC16472.1"/>
    <property type="molecule type" value="Genomic_DNA"/>
</dbReference>
<evidence type="ECO:0000256" key="1">
    <source>
        <dbReference type="ARBA" id="ARBA00004370"/>
    </source>
</evidence>
<dbReference type="GeneID" id="93392963"/>
<dbReference type="GO" id="GO:0006935">
    <property type="term" value="P:chemotaxis"/>
    <property type="evidence" value="ECO:0007669"/>
    <property type="project" value="InterPro"/>
</dbReference>
<gene>
    <name evidence="6" type="primary">mcp4</name>
    <name evidence="6" type="ORF">NCTC10376_02370</name>
</gene>
<organism evidence="6 7">
    <name type="scientific">Proteus vulgaris</name>
    <dbReference type="NCBI Taxonomy" id="585"/>
    <lineage>
        <taxon>Bacteria</taxon>
        <taxon>Pseudomonadati</taxon>
        <taxon>Pseudomonadota</taxon>
        <taxon>Gammaproteobacteria</taxon>
        <taxon>Enterobacterales</taxon>
        <taxon>Morganellaceae</taxon>
        <taxon>Proteus</taxon>
    </lineage>
</organism>